<feature type="DNA-binding region" description="H-T-H motif" evidence="4">
    <location>
        <begin position="32"/>
        <end position="51"/>
    </location>
</feature>
<dbReference type="PANTHER" id="PTHR30055">
    <property type="entry name" value="HTH-TYPE TRANSCRIPTIONAL REGULATOR RUTR"/>
    <property type="match status" value="1"/>
</dbReference>
<organism evidence="7 8">
    <name type="scientific">Parahaliea mediterranea</name>
    <dbReference type="NCBI Taxonomy" id="651086"/>
    <lineage>
        <taxon>Bacteria</taxon>
        <taxon>Pseudomonadati</taxon>
        <taxon>Pseudomonadota</taxon>
        <taxon>Gammaproteobacteria</taxon>
        <taxon>Cellvibrionales</taxon>
        <taxon>Halieaceae</taxon>
        <taxon>Parahaliea</taxon>
    </lineage>
</organism>
<comment type="caution">
    <text evidence="7">The sequence shown here is derived from an EMBL/GenBank/DDBJ whole genome shotgun (WGS) entry which is preliminary data.</text>
</comment>
<dbReference type="Proteomes" id="UP000664303">
    <property type="component" value="Unassembled WGS sequence"/>
</dbReference>
<dbReference type="Pfam" id="PF00440">
    <property type="entry name" value="TetR_N"/>
    <property type="match status" value="1"/>
</dbReference>
<dbReference type="EMBL" id="JAFKCZ010000011">
    <property type="protein sequence ID" value="MBN7797962.1"/>
    <property type="molecule type" value="Genomic_DNA"/>
</dbReference>
<keyword evidence="5" id="KW-0812">Transmembrane</keyword>
<dbReference type="GO" id="GO:0003700">
    <property type="term" value="F:DNA-binding transcription factor activity"/>
    <property type="evidence" value="ECO:0007669"/>
    <property type="project" value="TreeGrafter"/>
</dbReference>
<dbReference type="InterPro" id="IPR001647">
    <property type="entry name" value="HTH_TetR"/>
</dbReference>
<dbReference type="PANTHER" id="PTHR30055:SF234">
    <property type="entry name" value="HTH-TYPE TRANSCRIPTIONAL REGULATOR BETI"/>
    <property type="match status" value="1"/>
</dbReference>
<evidence type="ECO:0000256" key="1">
    <source>
        <dbReference type="ARBA" id="ARBA00023015"/>
    </source>
</evidence>
<evidence type="ECO:0000259" key="6">
    <source>
        <dbReference type="PROSITE" id="PS50977"/>
    </source>
</evidence>
<evidence type="ECO:0000256" key="5">
    <source>
        <dbReference type="SAM" id="Phobius"/>
    </source>
</evidence>
<reference evidence="7" key="1">
    <citation type="submission" date="2021-02" db="EMBL/GenBank/DDBJ databases">
        <title>PHA producing bacteria isolated from coastal sediment in Guangdong, Shenzhen.</title>
        <authorList>
            <person name="Zheng W."/>
            <person name="Yu S."/>
            <person name="Huang Y."/>
        </authorList>
    </citation>
    <scope>NUCLEOTIDE SEQUENCE</scope>
    <source>
        <strain evidence="7">TN14-10</strain>
    </source>
</reference>
<evidence type="ECO:0000256" key="4">
    <source>
        <dbReference type="PROSITE-ProRule" id="PRU00335"/>
    </source>
</evidence>
<keyword evidence="3" id="KW-0804">Transcription</keyword>
<dbReference type="SUPFAM" id="SSF46689">
    <property type="entry name" value="Homeodomain-like"/>
    <property type="match status" value="1"/>
</dbReference>
<dbReference type="PROSITE" id="PS50977">
    <property type="entry name" value="HTH_TETR_2"/>
    <property type="match status" value="1"/>
</dbReference>
<keyword evidence="5" id="KW-1133">Transmembrane helix</keyword>
<evidence type="ECO:0000313" key="7">
    <source>
        <dbReference type="EMBL" id="MBN7797962.1"/>
    </source>
</evidence>
<proteinExistence type="predicted"/>
<keyword evidence="8" id="KW-1185">Reference proteome</keyword>
<dbReference type="AlphaFoldDB" id="A0A939DI50"/>
<protein>
    <submittedName>
        <fullName evidence="7">TetR/AcrR family transcriptional regulator</fullName>
    </submittedName>
</protein>
<keyword evidence="2 4" id="KW-0238">DNA-binding</keyword>
<dbReference type="GO" id="GO:0000976">
    <property type="term" value="F:transcription cis-regulatory region binding"/>
    <property type="evidence" value="ECO:0007669"/>
    <property type="project" value="TreeGrafter"/>
</dbReference>
<gene>
    <name evidence="7" type="ORF">JYP50_15230</name>
</gene>
<name>A0A939DI50_9GAMM</name>
<evidence type="ECO:0000256" key="3">
    <source>
        <dbReference type="ARBA" id="ARBA00023163"/>
    </source>
</evidence>
<sequence>MKDFRRRGPRTASVILDTAEAQFARHGYTGTSLRLIAAAAGLREPGIYNHFDSKEALYTAVLQRALDPIGKMLAEHLARASTLPDFIELPAQLADHLARHPQVAALLQRALLEEAGQPGNALLHRWLAALFDTGLERLATFSDDMEVRRETLAINLIALFNIITGYFTARQAFLTLGAGDPQGEANLQRQKQLLHRVIRAMMVN</sequence>
<dbReference type="PRINTS" id="PR00455">
    <property type="entry name" value="HTHTETR"/>
</dbReference>
<dbReference type="Gene3D" id="1.10.357.10">
    <property type="entry name" value="Tetracycline Repressor, domain 2"/>
    <property type="match status" value="1"/>
</dbReference>
<dbReference type="InterPro" id="IPR050109">
    <property type="entry name" value="HTH-type_TetR-like_transc_reg"/>
</dbReference>
<accession>A0A939DI50</accession>
<dbReference type="InterPro" id="IPR009057">
    <property type="entry name" value="Homeodomain-like_sf"/>
</dbReference>
<dbReference type="RefSeq" id="WP_206561411.1">
    <property type="nucleotide sequence ID" value="NZ_JAFKCZ010000011.1"/>
</dbReference>
<feature type="domain" description="HTH tetR-type" evidence="6">
    <location>
        <begin position="9"/>
        <end position="69"/>
    </location>
</feature>
<keyword evidence="1" id="KW-0805">Transcription regulation</keyword>
<keyword evidence="5" id="KW-0472">Membrane</keyword>
<evidence type="ECO:0000313" key="8">
    <source>
        <dbReference type="Proteomes" id="UP000664303"/>
    </source>
</evidence>
<evidence type="ECO:0000256" key="2">
    <source>
        <dbReference type="ARBA" id="ARBA00023125"/>
    </source>
</evidence>
<feature type="transmembrane region" description="Helical" evidence="5">
    <location>
        <begin position="152"/>
        <end position="169"/>
    </location>
</feature>